<reference evidence="1" key="1">
    <citation type="journal article" date="2015" name="Nature">
        <title>Complex archaea that bridge the gap between prokaryotes and eukaryotes.</title>
        <authorList>
            <person name="Spang A."/>
            <person name="Saw J.H."/>
            <person name="Jorgensen S.L."/>
            <person name="Zaremba-Niedzwiedzka K."/>
            <person name="Martijn J."/>
            <person name="Lind A.E."/>
            <person name="van Eijk R."/>
            <person name="Schleper C."/>
            <person name="Guy L."/>
            <person name="Ettema T.J."/>
        </authorList>
    </citation>
    <scope>NUCLEOTIDE SEQUENCE</scope>
</reference>
<sequence>MMNKQKRMEQLFEEGRVVIPSRMPVEPSWKRESDASLSLKFALGASNPPFILKPFKRAGPCPPE</sequence>
<accession>A0A0F9CG03</accession>
<dbReference type="EMBL" id="LAZR01036238">
    <property type="protein sequence ID" value="KKL25377.1"/>
    <property type="molecule type" value="Genomic_DNA"/>
</dbReference>
<dbReference type="AlphaFoldDB" id="A0A0F9CG03"/>
<comment type="caution">
    <text evidence="1">The sequence shown here is derived from an EMBL/GenBank/DDBJ whole genome shotgun (WGS) entry which is preliminary data.</text>
</comment>
<proteinExistence type="predicted"/>
<organism evidence="1">
    <name type="scientific">marine sediment metagenome</name>
    <dbReference type="NCBI Taxonomy" id="412755"/>
    <lineage>
        <taxon>unclassified sequences</taxon>
        <taxon>metagenomes</taxon>
        <taxon>ecological metagenomes</taxon>
    </lineage>
</organism>
<protein>
    <submittedName>
        <fullName evidence="1">Uncharacterized protein</fullName>
    </submittedName>
</protein>
<evidence type="ECO:0000313" key="1">
    <source>
        <dbReference type="EMBL" id="KKL25377.1"/>
    </source>
</evidence>
<name>A0A0F9CG03_9ZZZZ</name>
<gene>
    <name evidence="1" type="ORF">LCGC14_2405920</name>
</gene>